<evidence type="ECO:0008006" key="3">
    <source>
        <dbReference type="Google" id="ProtNLM"/>
    </source>
</evidence>
<comment type="caution">
    <text evidence="1">The sequence shown here is derived from an EMBL/GenBank/DDBJ whole genome shotgun (WGS) entry which is preliminary data.</text>
</comment>
<sequence length="133" mass="15313">MESKDTGVMRKRVKPTVEDTVPIEGGKALNEIVEEETGIHPVVSEQMELEIGHILEKINRFTQLVSELLESGKLLLKELSNEFEERVILVHKEQIDKWQEEIKELRMLDASNEDVNALLHNARYLLQNVHSDS</sequence>
<dbReference type="OrthoDB" id="1933196at2759"/>
<dbReference type="EMBL" id="WJXA01000001">
    <property type="protein sequence ID" value="KAF7152254.1"/>
    <property type="molecule type" value="Genomic_DNA"/>
</dbReference>
<gene>
    <name evidence="1" type="ORF">RHSIM_Rhsim01G0001300</name>
</gene>
<evidence type="ECO:0000313" key="1">
    <source>
        <dbReference type="EMBL" id="KAF7152254.1"/>
    </source>
</evidence>
<reference evidence="1" key="1">
    <citation type="submission" date="2019-11" db="EMBL/GenBank/DDBJ databases">
        <authorList>
            <person name="Liu Y."/>
            <person name="Hou J."/>
            <person name="Li T.-Q."/>
            <person name="Guan C.-H."/>
            <person name="Wu X."/>
            <person name="Wu H.-Z."/>
            <person name="Ling F."/>
            <person name="Zhang R."/>
            <person name="Shi X.-G."/>
            <person name="Ren J.-P."/>
            <person name="Chen E.-F."/>
            <person name="Sun J.-M."/>
        </authorList>
    </citation>
    <scope>NUCLEOTIDE SEQUENCE</scope>
    <source>
        <strain evidence="1">Adult_tree_wgs_1</strain>
        <tissue evidence="1">Leaves</tissue>
    </source>
</reference>
<dbReference type="PANTHER" id="PTHR35500">
    <property type="entry name" value="OS03G0108700 PROTEIN"/>
    <property type="match status" value="1"/>
</dbReference>
<name>A0A834HDY5_RHOSS</name>
<organism evidence="1 2">
    <name type="scientific">Rhododendron simsii</name>
    <name type="common">Sims's rhododendron</name>
    <dbReference type="NCBI Taxonomy" id="118357"/>
    <lineage>
        <taxon>Eukaryota</taxon>
        <taxon>Viridiplantae</taxon>
        <taxon>Streptophyta</taxon>
        <taxon>Embryophyta</taxon>
        <taxon>Tracheophyta</taxon>
        <taxon>Spermatophyta</taxon>
        <taxon>Magnoliopsida</taxon>
        <taxon>eudicotyledons</taxon>
        <taxon>Gunneridae</taxon>
        <taxon>Pentapetalae</taxon>
        <taxon>asterids</taxon>
        <taxon>Ericales</taxon>
        <taxon>Ericaceae</taxon>
        <taxon>Ericoideae</taxon>
        <taxon>Rhodoreae</taxon>
        <taxon>Rhododendron</taxon>
    </lineage>
</organism>
<dbReference type="AlphaFoldDB" id="A0A834HDY5"/>
<proteinExistence type="predicted"/>
<dbReference type="Proteomes" id="UP000626092">
    <property type="component" value="Unassembled WGS sequence"/>
</dbReference>
<dbReference type="PANTHER" id="PTHR35500:SF1">
    <property type="entry name" value="OS03G0108700 PROTEIN"/>
    <property type="match status" value="1"/>
</dbReference>
<evidence type="ECO:0000313" key="2">
    <source>
        <dbReference type="Proteomes" id="UP000626092"/>
    </source>
</evidence>
<protein>
    <recommendedName>
        <fullName evidence="3">Knotted 1-binding protein 36</fullName>
    </recommendedName>
</protein>
<keyword evidence="2" id="KW-1185">Reference proteome</keyword>
<accession>A0A834HDY5</accession>